<gene>
    <name evidence="3" type="ORF">PUW23_05975</name>
    <name evidence="4" type="ORF">PUW25_05510</name>
</gene>
<proteinExistence type="predicted"/>
<name>A0AAX3N506_9BACL</name>
<feature type="coiled-coil region" evidence="1">
    <location>
        <begin position="103"/>
        <end position="135"/>
    </location>
</feature>
<dbReference type="Pfam" id="PF07486">
    <property type="entry name" value="Hydrolase_2"/>
    <property type="match status" value="1"/>
</dbReference>
<evidence type="ECO:0000313" key="3">
    <source>
        <dbReference type="EMBL" id="WDH83774.1"/>
    </source>
</evidence>
<dbReference type="InterPro" id="IPR042047">
    <property type="entry name" value="SleB_dom1"/>
</dbReference>
<dbReference type="InterPro" id="IPR011105">
    <property type="entry name" value="Cell_wall_hydrolase_SleB"/>
</dbReference>
<keyword evidence="3" id="KW-0378">Hydrolase</keyword>
<accession>A0AAX3N506</accession>
<dbReference type="EMBL" id="CP118108">
    <property type="protein sequence ID" value="WDI03430.1"/>
    <property type="molecule type" value="Genomic_DNA"/>
</dbReference>
<dbReference type="Gene3D" id="1.10.10.2520">
    <property type="entry name" value="Cell wall hydrolase SleB, domain 1"/>
    <property type="match status" value="1"/>
</dbReference>
<organism evidence="3 5">
    <name type="scientific">Paenibacillus urinalis</name>
    <dbReference type="NCBI Taxonomy" id="521520"/>
    <lineage>
        <taxon>Bacteria</taxon>
        <taxon>Bacillati</taxon>
        <taxon>Bacillota</taxon>
        <taxon>Bacilli</taxon>
        <taxon>Bacillales</taxon>
        <taxon>Paenibacillaceae</taxon>
        <taxon>Paenibacillus</taxon>
    </lineage>
</organism>
<keyword evidence="1" id="KW-0175">Coiled coil</keyword>
<feature type="domain" description="Cell wall hydrolase SleB" evidence="2">
    <location>
        <begin position="197"/>
        <end position="298"/>
    </location>
</feature>
<sequence length="299" mass="33372">MNTNREIRWVAPLMIVLLVFILGASLIVKAVEVYGDSATKEMPETAQTAHHDEAADHIRRTSSDGDGATAVKSIARTSAIHEMTNQSVTAVGTPRIATDYISIKAAEHLEAEALKEQQQAEKAKKLAALEKQQKLEKQKALAQLTAEKMKTTPPETLFFTRTELLTQADKDKSTWDYPVTDKELLMLQKIVMAEAEGEPYEGKVAVANVVLNRLRSANYPDTIKDVIYQKYQFSPVANGRMDRVTPNEDAIQAVNEAMHGRKEVPDDTLFFLSITLADDLTVHHSQEKVKTIGHHTFYK</sequence>
<evidence type="ECO:0000313" key="4">
    <source>
        <dbReference type="EMBL" id="WDI03430.1"/>
    </source>
</evidence>
<protein>
    <submittedName>
        <fullName evidence="3">Cell wall hydrolase</fullName>
    </submittedName>
</protein>
<reference evidence="3 6" key="1">
    <citation type="submission" date="2023-02" db="EMBL/GenBank/DDBJ databases">
        <title>Pathogen: clinical or host-associated sample.</title>
        <authorList>
            <person name="Hergert J."/>
            <person name="Casey R."/>
            <person name="Wagner J."/>
            <person name="Young E.L."/>
            <person name="Oakeson K.F."/>
        </authorList>
    </citation>
    <scope>NUCLEOTIDE SEQUENCE</scope>
    <source>
        <strain evidence="4 6">2022CK-00829</strain>
        <strain evidence="3">2022CK-00830</strain>
    </source>
</reference>
<dbReference type="GO" id="GO:0016787">
    <property type="term" value="F:hydrolase activity"/>
    <property type="evidence" value="ECO:0007669"/>
    <property type="project" value="UniProtKB-KW"/>
</dbReference>
<dbReference type="RefSeq" id="WP_205053918.1">
    <property type="nucleotide sequence ID" value="NZ_CP118101.1"/>
</dbReference>
<dbReference type="AlphaFoldDB" id="A0AAX3N506"/>
<keyword evidence="6" id="KW-1185">Reference proteome</keyword>
<evidence type="ECO:0000256" key="1">
    <source>
        <dbReference type="SAM" id="Coils"/>
    </source>
</evidence>
<dbReference type="Proteomes" id="UP001220962">
    <property type="component" value="Chromosome"/>
</dbReference>
<dbReference type="Proteomes" id="UP001221519">
    <property type="component" value="Chromosome"/>
</dbReference>
<dbReference type="EMBL" id="CP118101">
    <property type="protein sequence ID" value="WDH83774.1"/>
    <property type="molecule type" value="Genomic_DNA"/>
</dbReference>
<evidence type="ECO:0000313" key="5">
    <source>
        <dbReference type="Proteomes" id="UP001220962"/>
    </source>
</evidence>
<evidence type="ECO:0000259" key="2">
    <source>
        <dbReference type="Pfam" id="PF07486"/>
    </source>
</evidence>
<evidence type="ECO:0000313" key="6">
    <source>
        <dbReference type="Proteomes" id="UP001221519"/>
    </source>
</evidence>